<evidence type="ECO:0000259" key="4">
    <source>
        <dbReference type="Pfam" id="PF03061"/>
    </source>
</evidence>
<sequence length="198" mass="22081">MLPAGRRLSQLAGHLTPTAHRALHNKPLVSSSPPSTSDEPDKTSKPGKHDFTRVRKREFYQYFLPIQTRWTDNDQYGHINNSVFYHYIDTVVNTYLIQQCKLVPSNPTGPIGLVISSAATFHSPLSFPMVIEAGLSITKVGNSSVKYQVGIFEEGKANASVTGGFTHVFVSQPDRRPLQKIPEEMRAGLMKIYVEDPQ</sequence>
<dbReference type="InParanoid" id="A0A1Y1Y8N0"/>
<accession>A0A1Y1Y8N0</accession>
<dbReference type="InterPro" id="IPR006683">
    <property type="entry name" value="Thioestr_dom"/>
</dbReference>
<dbReference type="InterPro" id="IPR029069">
    <property type="entry name" value="HotDog_dom_sf"/>
</dbReference>
<dbReference type="STRING" id="1314790.A0A1Y1Y8N0"/>
<gene>
    <name evidence="5" type="ORF">K493DRAFT_315528</name>
</gene>
<feature type="compositionally biased region" description="Basic and acidic residues" evidence="3">
    <location>
        <begin position="39"/>
        <end position="50"/>
    </location>
</feature>
<keyword evidence="6" id="KW-1185">Reference proteome</keyword>
<dbReference type="OrthoDB" id="2420454at2759"/>
<keyword evidence="5" id="KW-0413">Isomerase</keyword>
<dbReference type="Gene3D" id="3.10.129.10">
    <property type="entry name" value="Hotdog Thioesterase"/>
    <property type="match status" value="1"/>
</dbReference>
<dbReference type="CDD" id="cd00586">
    <property type="entry name" value="4HBT"/>
    <property type="match status" value="1"/>
</dbReference>
<dbReference type="SUPFAM" id="SSF54637">
    <property type="entry name" value="Thioesterase/thiol ester dehydrase-isomerase"/>
    <property type="match status" value="1"/>
</dbReference>
<feature type="region of interest" description="Disordered" evidence="3">
    <location>
        <begin position="22"/>
        <end position="50"/>
    </location>
</feature>
<evidence type="ECO:0000256" key="2">
    <source>
        <dbReference type="ARBA" id="ARBA00022801"/>
    </source>
</evidence>
<evidence type="ECO:0000313" key="6">
    <source>
        <dbReference type="Proteomes" id="UP000193498"/>
    </source>
</evidence>
<feature type="domain" description="Thioesterase" evidence="4">
    <location>
        <begin position="76"/>
        <end position="155"/>
    </location>
</feature>
<dbReference type="AlphaFoldDB" id="A0A1Y1Y8N0"/>
<dbReference type="Pfam" id="PF03061">
    <property type="entry name" value="4HBT"/>
    <property type="match status" value="1"/>
</dbReference>
<dbReference type="InterPro" id="IPR050563">
    <property type="entry name" value="4-hydroxybenzoyl-CoA_TE"/>
</dbReference>
<keyword evidence="2" id="KW-0378">Hydrolase</keyword>
<comment type="caution">
    <text evidence="5">The sequence shown here is derived from an EMBL/GenBank/DDBJ whole genome shotgun (WGS) entry which is preliminary data.</text>
</comment>
<dbReference type="PANTHER" id="PTHR31793">
    <property type="entry name" value="4-HYDROXYBENZOYL-COA THIOESTERASE FAMILY MEMBER"/>
    <property type="match status" value="1"/>
</dbReference>
<dbReference type="GO" id="GO:0047617">
    <property type="term" value="F:fatty acyl-CoA hydrolase activity"/>
    <property type="evidence" value="ECO:0007669"/>
    <property type="project" value="TreeGrafter"/>
</dbReference>
<name>A0A1Y1Y8N0_9FUNG</name>
<proteinExistence type="inferred from homology"/>
<dbReference type="EMBL" id="MCFE01000207">
    <property type="protein sequence ID" value="ORX94338.1"/>
    <property type="molecule type" value="Genomic_DNA"/>
</dbReference>
<evidence type="ECO:0000313" key="5">
    <source>
        <dbReference type="EMBL" id="ORX94338.1"/>
    </source>
</evidence>
<evidence type="ECO:0000256" key="1">
    <source>
        <dbReference type="ARBA" id="ARBA00005953"/>
    </source>
</evidence>
<dbReference type="PANTHER" id="PTHR31793:SF27">
    <property type="entry name" value="NOVEL THIOESTERASE SUPERFAMILY DOMAIN AND SAPOSIN A-TYPE DOMAIN CONTAINING PROTEIN (0610012H03RIK)"/>
    <property type="match status" value="1"/>
</dbReference>
<protein>
    <submittedName>
        <fullName evidence="5">Thioesterase/thiol ester dehydrase-isomerase</fullName>
    </submittedName>
</protein>
<reference evidence="5 6" key="1">
    <citation type="submission" date="2016-07" db="EMBL/GenBank/DDBJ databases">
        <title>Pervasive Adenine N6-methylation of Active Genes in Fungi.</title>
        <authorList>
            <consortium name="DOE Joint Genome Institute"/>
            <person name="Mondo S.J."/>
            <person name="Dannebaum R.O."/>
            <person name="Kuo R.C."/>
            <person name="Labutti K."/>
            <person name="Haridas S."/>
            <person name="Kuo A."/>
            <person name="Salamov A."/>
            <person name="Ahrendt S.R."/>
            <person name="Lipzen A."/>
            <person name="Sullivan W."/>
            <person name="Andreopoulos W.B."/>
            <person name="Clum A."/>
            <person name="Lindquist E."/>
            <person name="Daum C."/>
            <person name="Ramamoorthy G.K."/>
            <person name="Gryganskyi A."/>
            <person name="Culley D."/>
            <person name="Magnuson J.K."/>
            <person name="James T.Y."/>
            <person name="O'Malley M.A."/>
            <person name="Stajich J.E."/>
            <person name="Spatafora J.W."/>
            <person name="Visel A."/>
            <person name="Grigoriev I.V."/>
        </authorList>
    </citation>
    <scope>NUCLEOTIDE SEQUENCE [LARGE SCALE GENOMIC DNA]</scope>
    <source>
        <strain evidence="5 6">CBS 931.73</strain>
    </source>
</reference>
<dbReference type="Proteomes" id="UP000193498">
    <property type="component" value="Unassembled WGS sequence"/>
</dbReference>
<comment type="similarity">
    <text evidence="1">Belongs to the 4-hydroxybenzoyl-CoA thioesterase family.</text>
</comment>
<dbReference type="GO" id="GO:0016853">
    <property type="term" value="F:isomerase activity"/>
    <property type="evidence" value="ECO:0007669"/>
    <property type="project" value="UniProtKB-KW"/>
</dbReference>
<evidence type="ECO:0000256" key="3">
    <source>
        <dbReference type="SAM" id="MobiDB-lite"/>
    </source>
</evidence>
<organism evidence="5 6">
    <name type="scientific">Basidiobolus meristosporus CBS 931.73</name>
    <dbReference type="NCBI Taxonomy" id="1314790"/>
    <lineage>
        <taxon>Eukaryota</taxon>
        <taxon>Fungi</taxon>
        <taxon>Fungi incertae sedis</taxon>
        <taxon>Zoopagomycota</taxon>
        <taxon>Entomophthoromycotina</taxon>
        <taxon>Basidiobolomycetes</taxon>
        <taxon>Basidiobolales</taxon>
        <taxon>Basidiobolaceae</taxon>
        <taxon>Basidiobolus</taxon>
    </lineage>
</organism>